<dbReference type="GO" id="GO:0004674">
    <property type="term" value="F:protein serine/threonine kinase activity"/>
    <property type="evidence" value="ECO:0007669"/>
    <property type="project" value="UniProtKB-KW"/>
</dbReference>
<keyword evidence="7" id="KW-0677">Repeat</keyword>
<evidence type="ECO:0000313" key="19">
    <source>
        <dbReference type="Proteomes" id="UP001085076"/>
    </source>
</evidence>
<dbReference type="GO" id="GO:0016020">
    <property type="term" value="C:membrane"/>
    <property type="evidence" value="ECO:0007669"/>
    <property type="project" value="UniProtKB-SubCell"/>
</dbReference>
<organism evidence="18 19">
    <name type="scientific">Dioscorea zingiberensis</name>
    <dbReference type="NCBI Taxonomy" id="325984"/>
    <lineage>
        <taxon>Eukaryota</taxon>
        <taxon>Viridiplantae</taxon>
        <taxon>Streptophyta</taxon>
        <taxon>Embryophyta</taxon>
        <taxon>Tracheophyta</taxon>
        <taxon>Spermatophyta</taxon>
        <taxon>Magnoliopsida</taxon>
        <taxon>Liliopsida</taxon>
        <taxon>Dioscoreales</taxon>
        <taxon>Dioscoreaceae</taxon>
        <taxon>Dioscorea</taxon>
    </lineage>
</organism>
<evidence type="ECO:0000256" key="1">
    <source>
        <dbReference type="ARBA" id="ARBA00004370"/>
    </source>
</evidence>
<keyword evidence="8" id="KW-0547">Nucleotide-binding</keyword>
<dbReference type="Proteomes" id="UP001085076">
    <property type="component" value="Miscellaneous, Linkage group lg03"/>
</dbReference>
<keyword evidence="19" id="KW-1185">Reference proteome</keyword>
<evidence type="ECO:0000256" key="15">
    <source>
        <dbReference type="ARBA" id="ARBA00048679"/>
    </source>
</evidence>
<dbReference type="PANTHER" id="PTHR45974:SF134">
    <property type="entry name" value="OS01G0960400 PROTEIN"/>
    <property type="match status" value="1"/>
</dbReference>
<comment type="caution">
    <text evidence="18">The sequence shown here is derived from an EMBL/GenBank/DDBJ whole genome shotgun (WGS) entry which is preliminary data.</text>
</comment>
<reference evidence="18" key="1">
    <citation type="submission" date="2021-03" db="EMBL/GenBank/DDBJ databases">
        <authorList>
            <person name="Li Z."/>
            <person name="Yang C."/>
        </authorList>
    </citation>
    <scope>NUCLEOTIDE SEQUENCE</scope>
    <source>
        <strain evidence="18">Dzin_1.0</strain>
        <tissue evidence="18">Leaf</tissue>
    </source>
</reference>
<accession>A0A9D5CRS5</accession>
<comment type="catalytic activity">
    <reaction evidence="14">
        <text>L-threonyl-[protein] + ATP = O-phospho-L-threonyl-[protein] + ADP + H(+)</text>
        <dbReference type="Rhea" id="RHEA:46608"/>
        <dbReference type="Rhea" id="RHEA-COMP:11060"/>
        <dbReference type="Rhea" id="RHEA-COMP:11605"/>
        <dbReference type="ChEBI" id="CHEBI:15378"/>
        <dbReference type="ChEBI" id="CHEBI:30013"/>
        <dbReference type="ChEBI" id="CHEBI:30616"/>
        <dbReference type="ChEBI" id="CHEBI:61977"/>
        <dbReference type="ChEBI" id="CHEBI:456216"/>
        <dbReference type="EC" id="2.7.11.1"/>
    </reaction>
</comment>
<dbReference type="FunFam" id="3.80.10.10:FF:000387">
    <property type="entry name" value="Probable LRR receptor-like serine/threonine-protein kinase At1g06840"/>
    <property type="match status" value="1"/>
</dbReference>
<dbReference type="InterPro" id="IPR013210">
    <property type="entry name" value="LRR_N_plant-typ"/>
</dbReference>
<dbReference type="EC" id="2.7.11.1" evidence="2"/>
<proteinExistence type="predicted"/>
<feature type="chain" id="PRO_5039634934" description="non-specific serine/threonine protein kinase" evidence="16">
    <location>
        <begin position="27"/>
        <end position="400"/>
    </location>
</feature>
<keyword evidence="5" id="KW-0808">Transferase</keyword>
<evidence type="ECO:0000256" key="14">
    <source>
        <dbReference type="ARBA" id="ARBA00047899"/>
    </source>
</evidence>
<sequence length="400" mass="44432">MPSTKPFLSEAILAILICCFLQPAIAQVTDPFEVDALKNIWSSLIDPKGNLNNWKSGDPCTSNWTGVICYNTTSRDGYLHIKELQLLKMNLSGNLVPELGHLSHLKILDFMWNQINGSIPKEIGNITTLELLLLNGNNLTGSLPEELGNLPNLDRIQIDQNHISGQLPKSFANLNKTKHFHMNNNSISGQIPRELSRLPSLVHFLLDNNNLSGHIPPEFSQLPKLLILQLDNNNFSGSSIPDSFGNISTLLKLSLRNCSLQGPIPDLSKVPKLGYLDLSWNQLTGSIPSNKLSDNITTMDFQNNNLTTISDTLNPPANVSIWLYRNPVCSNASQLNILQLCRPETNEQRNSSNVDNVDINCGPCPTVDYEYNPLSPFSCFCSVPLHVWICSVEESGIFQF</sequence>
<dbReference type="AlphaFoldDB" id="A0A9D5CRS5"/>
<evidence type="ECO:0000256" key="13">
    <source>
        <dbReference type="ARBA" id="ARBA00023180"/>
    </source>
</evidence>
<keyword evidence="3" id="KW-0723">Serine/threonine-protein kinase</keyword>
<protein>
    <recommendedName>
        <fullName evidence="2">non-specific serine/threonine protein kinase</fullName>
        <ecNumber evidence="2">2.7.11.1</ecNumber>
    </recommendedName>
</protein>
<dbReference type="OrthoDB" id="2020077at2759"/>
<evidence type="ECO:0000256" key="3">
    <source>
        <dbReference type="ARBA" id="ARBA00022527"/>
    </source>
</evidence>
<keyword evidence="6 16" id="KW-0732">Signal</keyword>
<dbReference type="Pfam" id="PF08263">
    <property type="entry name" value="LRRNT_2"/>
    <property type="match status" value="1"/>
</dbReference>
<evidence type="ECO:0000313" key="18">
    <source>
        <dbReference type="EMBL" id="KAJ0978506.1"/>
    </source>
</evidence>
<evidence type="ECO:0000256" key="7">
    <source>
        <dbReference type="ARBA" id="ARBA00022737"/>
    </source>
</evidence>
<comment type="catalytic activity">
    <reaction evidence="15">
        <text>L-seryl-[protein] + ATP = O-phospho-L-seryl-[protein] + ADP + H(+)</text>
        <dbReference type="Rhea" id="RHEA:17989"/>
        <dbReference type="Rhea" id="RHEA-COMP:9863"/>
        <dbReference type="Rhea" id="RHEA-COMP:11604"/>
        <dbReference type="ChEBI" id="CHEBI:15378"/>
        <dbReference type="ChEBI" id="CHEBI:29999"/>
        <dbReference type="ChEBI" id="CHEBI:30616"/>
        <dbReference type="ChEBI" id="CHEBI:83421"/>
        <dbReference type="ChEBI" id="CHEBI:456216"/>
        <dbReference type="EC" id="2.7.11.1"/>
    </reaction>
</comment>
<evidence type="ECO:0000259" key="17">
    <source>
        <dbReference type="Pfam" id="PF08263"/>
    </source>
</evidence>
<dbReference type="PANTHER" id="PTHR45974">
    <property type="entry name" value="RECEPTOR-LIKE PROTEIN 55"/>
    <property type="match status" value="1"/>
</dbReference>
<dbReference type="EMBL" id="JAGGNH010000003">
    <property type="protein sequence ID" value="KAJ0978506.1"/>
    <property type="molecule type" value="Genomic_DNA"/>
</dbReference>
<keyword evidence="9" id="KW-0418">Kinase</keyword>
<dbReference type="InterPro" id="IPR032675">
    <property type="entry name" value="LRR_dom_sf"/>
</dbReference>
<evidence type="ECO:0000256" key="2">
    <source>
        <dbReference type="ARBA" id="ARBA00012513"/>
    </source>
</evidence>
<keyword evidence="12" id="KW-0675">Receptor</keyword>
<evidence type="ECO:0000256" key="11">
    <source>
        <dbReference type="ARBA" id="ARBA00023136"/>
    </source>
</evidence>
<keyword evidence="4" id="KW-0433">Leucine-rich repeat</keyword>
<dbReference type="Pfam" id="PF13855">
    <property type="entry name" value="LRR_8"/>
    <property type="match status" value="1"/>
</dbReference>
<dbReference type="Gene3D" id="3.80.10.10">
    <property type="entry name" value="Ribonuclease Inhibitor"/>
    <property type="match status" value="2"/>
</dbReference>
<evidence type="ECO:0000256" key="8">
    <source>
        <dbReference type="ARBA" id="ARBA00022741"/>
    </source>
</evidence>
<evidence type="ECO:0000256" key="12">
    <source>
        <dbReference type="ARBA" id="ARBA00023170"/>
    </source>
</evidence>
<evidence type="ECO:0000256" key="10">
    <source>
        <dbReference type="ARBA" id="ARBA00022840"/>
    </source>
</evidence>
<evidence type="ECO:0000256" key="16">
    <source>
        <dbReference type="SAM" id="SignalP"/>
    </source>
</evidence>
<dbReference type="GO" id="GO:0005524">
    <property type="term" value="F:ATP binding"/>
    <property type="evidence" value="ECO:0007669"/>
    <property type="project" value="UniProtKB-KW"/>
</dbReference>
<comment type="subcellular location">
    <subcellularLocation>
        <location evidence="1">Membrane</location>
    </subcellularLocation>
</comment>
<gene>
    <name evidence="18" type="ORF">J5N97_013980</name>
</gene>
<keyword evidence="13" id="KW-0325">Glycoprotein</keyword>
<evidence type="ECO:0000256" key="4">
    <source>
        <dbReference type="ARBA" id="ARBA00022614"/>
    </source>
</evidence>
<evidence type="ECO:0000256" key="5">
    <source>
        <dbReference type="ARBA" id="ARBA00022679"/>
    </source>
</evidence>
<feature type="signal peptide" evidence="16">
    <location>
        <begin position="1"/>
        <end position="26"/>
    </location>
</feature>
<name>A0A9D5CRS5_9LILI</name>
<dbReference type="Pfam" id="PF00560">
    <property type="entry name" value="LRR_1"/>
    <property type="match status" value="4"/>
</dbReference>
<dbReference type="SUPFAM" id="SSF52058">
    <property type="entry name" value="L domain-like"/>
    <property type="match status" value="1"/>
</dbReference>
<evidence type="ECO:0000256" key="9">
    <source>
        <dbReference type="ARBA" id="ARBA00022777"/>
    </source>
</evidence>
<feature type="domain" description="Leucine-rich repeat-containing N-terminal plant-type" evidence="17">
    <location>
        <begin position="33"/>
        <end position="69"/>
    </location>
</feature>
<evidence type="ECO:0000256" key="6">
    <source>
        <dbReference type="ARBA" id="ARBA00022729"/>
    </source>
</evidence>
<keyword evidence="11" id="KW-0472">Membrane</keyword>
<reference evidence="18" key="2">
    <citation type="journal article" date="2022" name="Hortic Res">
        <title>The genome of Dioscorea zingiberensis sheds light on the biosynthesis, origin and evolution of the medicinally important diosgenin saponins.</title>
        <authorList>
            <person name="Li Y."/>
            <person name="Tan C."/>
            <person name="Li Z."/>
            <person name="Guo J."/>
            <person name="Li S."/>
            <person name="Chen X."/>
            <person name="Wang C."/>
            <person name="Dai X."/>
            <person name="Yang H."/>
            <person name="Song W."/>
            <person name="Hou L."/>
            <person name="Xu J."/>
            <person name="Tong Z."/>
            <person name="Xu A."/>
            <person name="Yuan X."/>
            <person name="Wang W."/>
            <person name="Yang Q."/>
            <person name="Chen L."/>
            <person name="Sun Z."/>
            <person name="Wang K."/>
            <person name="Pan B."/>
            <person name="Chen J."/>
            <person name="Bao Y."/>
            <person name="Liu F."/>
            <person name="Qi X."/>
            <person name="Gang D.R."/>
            <person name="Wen J."/>
            <person name="Li J."/>
        </authorList>
    </citation>
    <scope>NUCLEOTIDE SEQUENCE</scope>
    <source>
        <strain evidence="18">Dzin_1.0</strain>
    </source>
</reference>
<dbReference type="InterPro" id="IPR001611">
    <property type="entry name" value="Leu-rich_rpt"/>
</dbReference>
<keyword evidence="10" id="KW-0067">ATP-binding</keyword>
<dbReference type="FunFam" id="3.80.10.10:FF:000589">
    <property type="entry name" value="Probable LRR receptor-like serine/threonine-protein kinase At1g06840"/>
    <property type="match status" value="1"/>
</dbReference>